<organism evidence="1 2">
    <name type="scientific">Boeremia exigua</name>
    <dbReference type="NCBI Taxonomy" id="749465"/>
    <lineage>
        <taxon>Eukaryota</taxon>
        <taxon>Fungi</taxon>
        <taxon>Dikarya</taxon>
        <taxon>Ascomycota</taxon>
        <taxon>Pezizomycotina</taxon>
        <taxon>Dothideomycetes</taxon>
        <taxon>Pleosporomycetidae</taxon>
        <taxon>Pleosporales</taxon>
        <taxon>Pleosporineae</taxon>
        <taxon>Didymellaceae</taxon>
        <taxon>Boeremia</taxon>
    </lineage>
</organism>
<name>A0ACC2HVX0_9PLEO</name>
<comment type="caution">
    <text evidence="1">The sequence shown here is derived from an EMBL/GenBank/DDBJ whole genome shotgun (WGS) entry which is preliminary data.</text>
</comment>
<proteinExistence type="predicted"/>
<dbReference type="EMBL" id="JAPHNI010001057">
    <property type="protein sequence ID" value="KAJ8106873.1"/>
    <property type="molecule type" value="Genomic_DNA"/>
</dbReference>
<gene>
    <name evidence="1" type="ORF">OPT61_g9254</name>
</gene>
<evidence type="ECO:0000313" key="2">
    <source>
        <dbReference type="Proteomes" id="UP001153331"/>
    </source>
</evidence>
<dbReference type="Proteomes" id="UP001153331">
    <property type="component" value="Unassembled WGS sequence"/>
</dbReference>
<evidence type="ECO:0000313" key="1">
    <source>
        <dbReference type="EMBL" id="KAJ8106873.1"/>
    </source>
</evidence>
<accession>A0ACC2HVX0</accession>
<keyword evidence="2" id="KW-1185">Reference proteome</keyword>
<reference evidence="1" key="1">
    <citation type="submission" date="2022-11" db="EMBL/GenBank/DDBJ databases">
        <title>Genome Sequence of Boeremia exigua.</title>
        <authorList>
            <person name="Buettner E."/>
        </authorList>
    </citation>
    <scope>NUCLEOTIDE SEQUENCE</scope>
    <source>
        <strain evidence="1">CU02</strain>
    </source>
</reference>
<protein>
    <submittedName>
        <fullName evidence="1">Uncharacterized protein</fullName>
    </submittedName>
</protein>
<sequence>MASVPPSILPRLLTRLMGVATCTGQRAELDCSGKADPDAAVREPRFHAASRHLGGLCVPKLGVHSGAAEGRQDAMHGVDRRTPDLRRSAGDVESNTEAREDVVLEGPDGNPVLAALNYMPFPIKGTAEAIVSRNRLRGEGFS</sequence>